<reference evidence="2 3" key="1">
    <citation type="journal article" date="2021" name="Plant Biotechnol. J.">
        <title>Multi-omics assisted identification of the key and species-specific regulatory components of drought-tolerant mechanisms in Gossypium stocksii.</title>
        <authorList>
            <person name="Yu D."/>
            <person name="Ke L."/>
            <person name="Zhang D."/>
            <person name="Wu Y."/>
            <person name="Sun Y."/>
            <person name="Mei J."/>
            <person name="Sun J."/>
            <person name="Sun Y."/>
        </authorList>
    </citation>
    <scope>NUCLEOTIDE SEQUENCE [LARGE SCALE GENOMIC DNA]</scope>
    <source>
        <strain evidence="3">cv. E1</strain>
        <tissue evidence="2">Leaf</tissue>
    </source>
</reference>
<feature type="region of interest" description="Disordered" evidence="1">
    <location>
        <begin position="218"/>
        <end position="239"/>
    </location>
</feature>
<name>A0A9D3VT14_9ROSI</name>
<dbReference type="Proteomes" id="UP000828251">
    <property type="component" value="Unassembled WGS sequence"/>
</dbReference>
<evidence type="ECO:0000313" key="3">
    <source>
        <dbReference type="Proteomes" id="UP000828251"/>
    </source>
</evidence>
<evidence type="ECO:0000313" key="2">
    <source>
        <dbReference type="EMBL" id="KAH1096850.1"/>
    </source>
</evidence>
<protein>
    <submittedName>
        <fullName evidence="2">Uncharacterized protein</fullName>
    </submittedName>
</protein>
<evidence type="ECO:0000256" key="1">
    <source>
        <dbReference type="SAM" id="MobiDB-lite"/>
    </source>
</evidence>
<accession>A0A9D3VT14</accession>
<proteinExistence type="predicted"/>
<gene>
    <name evidence="2" type="ORF">J1N35_013771</name>
</gene>
<keyword evidence="3" id="KW-1185">Reference proteome</keyword>
<sequence>MSERMSAIIYYDSEVHHTENGVVFLLENTVRLVFNQNIELTDLCKRIRRKIFGTTPMKVLSIKYRFCASEDPVTYDSFDIRGARGLEAMVQTHLASGAPYLELYVQFSSPNDAFAASTSTAVREEYTTPARHSVRGWQNTEAPVFGSSTEYTTLARHFVSGWDMHLDESISDAGNTYWGTSTFTGGQATSNWGRYETFRRRDDVLPMTSTGERTSYVAADGRLDNESDVDPPRELGPDGAEVALFSEPESVPIEAEGGSNEEEEDPQFRAYSPLAHMHNVDLCNDDALEFPDLPHRRRDRASSSLDSGDLEVGKEFSNKDSFLGSWKMKCVRLGSPPLYQRTDKFRVQLASTTYCSHVPKTRFTQFSINGDGAADILRI</sequence>
<dbReference type="AlphaFoldDB" id="A0A9D3VT14"/>
<dbReference type="EMBL" id="JAIQCV010000005">
    <property type="protein sequence ID" value="KAH1096850.1"/>
    <property type="molecule type" value="Genomic_DNA"/>
</dbReference>
<comment type="caution">
    <text evidence="2">The sequence shown here is derived from an EMBL/GenBank/DDBJ whole genome shotgun (WGS) entry which is preliminary data.</text>
</comment>
<feature type="compositionally biased region" description="Basic and acidic residues" evidence="1">
    <location>
        <begin position="221"/>
        <end position="236"/>
    </location>
</feature>
<organism evidence="2 3">
    <name type="scientific">Gossypium stocksii</name>
    <dbReference type="NCBI Taxonomy" id="47602"/>
    <lineage>
        <taxon>Eukaryota</taxon>
        <taxon>Viridiplantae</taxon>
        <taxon>Streptophyta</taxon>
        <taxon>Embryophyta</taxon>
        <taxon>Tracheophyta</taxon>
        <taxon>Spermatophyta</taxon>
        <taxon>Magnoliopsida</taxon>
        <taxon>eudicotyledons</taxon>
        <taxon>Gunneridae</taxon>
        <taxon>Pentapetalae</taxon>
        <taxon>rosids</taxon>
        <taxon>malvids</taxon>
        <taxon>Malvales</taxon>
        <taxon>Malvaceae</taxon>
        <taxon>Malvoideae</taxon>
        <taxon>Gossypium</taxon>
    </lineage>
</organism>